<keyword evidence="1" id="KW-0408">Iron</keyword>
<evidence type="ECO:0000256" key="1">
    <source>
        <dbReference type="RuleBase" id="RU003682"/>
    </source>
</evidence>
<dbReference type="AlphaFoldDB" id="A0A8S0WDN9"/>
<comment type="caution">
    <text evidence="3">The sequence shown here is derived from an EMBL/GenBank/DDBJ whole genome shotgun (WGS) entry which is preliminary data.</text>
</comment>
<accession>A0A8S0WDN9</accession>
<gene>
    <name evidence="3" type="ORF">AAE3_LOCUS8378</name>
</gene>
<keyword evidence="4" id="KW-1185">Reference proteome</keyword>
<dbReference type="PANTHER" id="PTHR33099:SF7">
    <property type="entry name" value="MYND-TYPE DOMAIN-CONTAINING PROTEIN"/>
    <property type="match status" value="1"/>
</dbReference>
<organism evidence="3 4">
    <name type="scientific">Cyclocybe aegerita</name>
    <name type="common">Black poplar mushroom</name>
    <name type="synonym">Agrocybe aegerita</name>
    <dbReference type="NCBI Taxonomy" id="1973307"/>
    <lineage>
        <taxon>Eukaryota</taxon>
        <taxon>Fungi</taxon>
        <taxon>Dikarya</taxon>
        <taxon>Basidiomycota</taxon>
        <taxon>Agaricomycotina</taxon>
        <taxon>Agaricomycetes</taxon>
        <taxon>Agaricomycetidae</taxon>
        <taxon>Agaricales</taxon>
        <taxon>Agaricineae</taxon>
        <taxon>Bolbitiaceae</taxon>
        <taxon>Cyclocybe</taxon>
    </lineage>
</organism>
<proteinExistence type="inferred from homology"/>
<dbReference type="PROSITE" id="PS51471">
    <property type="entry name" value="FE2OG_OXY"/>
    <property type="match status" value="1"/>
</dbReference>
<dbReference type="EMBL" id="CACVBS010000052">
    <property type="protein sequence ID" value="CAA7266070.1"/>
    <property type="molecule type" value="Genomic_DNA"/>
</dbReference>
<evidence type="ECO:0000313" key="4">
    <source>
        <dbReference type="Proteomes" id="UP000467700"/>
    </source>
</evidence>
<feature type="domain" description="Fe2OG dioxygenase" evidence="2">
    <location>
        <begin position="113"/>
        <end position="222"/>
    </location>
</feature>
<sequence length="427" mass="47187">MYKKPAPTEKLSPNTPIAMSLLKDFVTALRNAVQVPYCTGSVTLDPAASTLFYKASDSERAELLNFAHPTEEKLEALSKACQAATFGRAQQDFAPLELGILHTIRQDLLRGQKAEKPIRVELYKLNVYGPGAFFKSHVDTPRSNMMFGSLVIVLPTVHTGGSLVFHHGGHEFTFDSAQAVAVNTEGPRAAFAAFYSDVEHEVLPVESGYRVTLTYNLYFKNSGSNNRAADIPNELDQHLKASFEALLKDPTFLPDGCLVGFSLSHRYPFEVRGNRDLTKFFYLLKGADAAILHMCADLDLHPAIKAVYSDYEETEFCLMDSFCDFADEEVEDTLICYLEEQGGQVVYPVEKGPLQSEYGPKKAVPIKWFKFGDTPNTFETPYVAHGNEPSVDYAYGELCLVVDIPPAASRGLYPVALHVISPTSDLA</sequence>
<protein>
    <recommendedName>
        <fullName evidence="2">Fe2OG dioxygenase domain-containing protein</fullName>
    </recommendedName>
</protein>
<dbReference type="PANTHER" id="PTHR33099">
    <property type="entry name" value="FE2OG DIOXYGENASE DOMAIN-CONTAINING PROTEIN"/>
    <property type="match status" value="1"/>
</dbReference>
<dbReference type="OrthoDB" id="27483at2759"/>
<dbReference type="Pfam" id="PF13640">
    <property type="entry name" value="2OG-FeII_Oxy_3"/>
    <property type="match status" value="1"/>
</dbReference>
<comment type="similarity">
    <text evidence="1">Belongs to the iron/ascorbate-dependent oxidoreductase family.</text>
</comment>
<dbReference type="Gene3D" id="2.60.120.620">
    <property type="entry name" value="q2cbj1_9rhob like domain"/>
    <property type="match status" value="1"/>
</dbReference>
<dbReference type="InterPro" id="IPR044862">
    <property type="entry name" value="Pro_4_hyd_alph_FE2OG_OXY"/>
</dbReference>
<dbReference type="GO" id="GO:0046872">
    <property type="term" value="F:metal ion binding"/>
    <property type="evidence" value="ECO:0007669"/>
    <property type="project" value="UniProtKB-KW"/>
</dbReference>
<keyword evidence="1" id="KW-0479">Metal-binding</keyword>
<dbReference type="InterPro" id="IPR005123">
    <property type="entry name" value="Oxoglu/Fe-dep_dioxygenase_dom"/>
</dbReference>
<dbReference type="Proteomes" id="UP000467700">
    <property type="component" value="Unassembled WGS sequence"/>
</dbReference>
<evidence type="ECO:0000259" key="2">
    <source>
        <dbReference type="PROSITE" id="PS51471"/>
    </source>
</evidence>
<keyword evidence="1" id="KW-0560">Oxidoreductase</keyword>
<evidence type="ECO:0000313" key="3">
    <source>
        <dbReference type="EMBL" id="CAA7266070.1"/>
    </source>
</evidence>
<reference evidence="3 4" key="1">
    <citation type="submission" date="2020-01" db="EMBL/GenBank/DDBJ databases">
        <authorList>
            <person name="Gupta K D."/>
        </authorList>
    </citation>
    <scope>NUCLEOTIDE SEQUENCE [LARGE SCALE GENOMIC DNA]</scope>
</reference>
<name>A0A8S0WDN9_CYCAE</name>
<dbReference type="GO" id="GO:0016491">
    <property type="term" value="F:oxidoreductase activity"/>
    <property type="evidence" value="ECO:0007669"/>
    <property type="project" value="UniProtKB-KW"/>
</dbReference>